<dbReference type="Pfam" id="PF00059">
    <property type="entry name" value="Lectin_C"/>
    <property type="match status" value="1"/>
</dbReference>
<organism evidence="2 3">
    <name type="scientific">Mytilus galloprovincialis</name>
    <name type="common">Mediterranean mussel</name>
    <dbReference type="NCBI Taxonomy" id="29158"/>
    <lineage>
        <taxon>Eukaryota</taxon>
        <taxon>Metazoa</taxon>
        <taxon>Spiralia</taxon>
        <taxon>Lophotrochozoa</taxon>
        <taxon>Mollusca</taxon>
        <taxon>Bivalvia</taxon>
        <taxon>Autobranchia</taxon>
        <taxon>Pteriomorphia</taxon>
        <taxon>Mytilida</taxon>
        <taxon>Mytiloidea</taxon>
        <taxon>Mytilidae</taxon>
        <taxon>Mytilinae</taxon>
        <taxon>Mytilus</taxon>
    </lineage>
</organism>
<dbReference type="SMART" id="SM00034">
    <property type="entry name" value="CLECT"/>
    <property type="match status" value="1"/>
</dbReference>
<feature type="domain" description="C-type lectin" evidence="1">
    <location>
        <begin position="93"/>
        <end position="209"/>
    </location>
</feature>
<accession>A0A8B6BMN2</accession>
<dbReference type="InterPro" id="IPR003609">
    <property type="entry name" value="Pan_app"/>
</dbReference>
<keyword evidence="3" id="KW-1185">Reference proteome</keyword>
<dbReference type="SUPFAM" id="SSF57414">
    <property type="entry name" value="Hairpin loop containing domain-like"/>
    <property type="match status" value="1"/>
</dbReference>
<dbReference type="Pfam" id="PF00024">
    <property type="entry name" value="PAN_1"/>
    <property type="match status" value="1"/>
</dbReference>
<dbReference type="PROSITE" id="PS50041">
    <property type="entry name" value="C_TYPE_LECTIN_2"/>
    <property type="match status" value="1"/>
</dbReference>
<dbReference type="Gene3D" id="3.10.100.10">
    <property type="entry name" value="Mannose-Binding Protein A, subunit A"/>
    <property type="match status" value="1"/>
</dbReference>
<dbReference type="Gene3D" id="3.50.4.10">
    <property type="entry name" value="Hepatocyte Growth Factor"/>
    <property type="match status" value="1"/>
</dbReference>
<dbReference type="CDD" id="cd00037">
    <property type="entry name" value="CLECT"/>
    <property type="match status" value="1"/>
</dbReference>
<gene>
    <name evidence="2" type="ORF">MGAL_10B042791</name>
</gene>
<sequence>MTERNELRNKHIKGNLVKSVTTETSIECFRQCSKLIRCSSMSYNKQNKICYMYSRLNTYSDGSMEDGRMYYMKDVKNCPTEEGYTYKSSLMLCIQFYDVEVTYKEAASACQSENASLVRIDSPEVQKVVYSYLTYDKKFTNSKAYIQGNRKQNTPEWEFDDETLISYMPWNLNQKQPEAYDQIFLCFNVADQGMWHDCIGTQLFRFVCERYLF</sequence>
<evidence type="ECO:0000313" key="2">
    <source>
        <dbReference type="EMBL" id="VDH93120.1"/>
    </source>
</evidence>
<dbReference type="InterPro" id="IPR001304">
    <property type="entry name" value="C-type_lectin-like"/>
</dbReference>
<dbReference type="InterPro" id="IPR016186">
    <property type="entry name" value="C-type_lectin-like/link_sf"/>
</dbReference>
<protein>
    <recommendedName>
        <fullName evidence="1">C-type lectin domain-containing protein</fullName>
    </recommendedName>
</protein>
<dbReference type="SUPFAM" id="SSF56436">
    <property type="entry name" value="C-type lectin-like"/>
    <property type="match status" value="1"/>
</dbReference>
<name>A0A8B6BMN2_MYTGA</name>
<comment type="caution">
    <text evidence="2">The sequence shown here is derived from an EMBL/GenBank/DDBJ whole genome shotgun (WGS) entry which is preliminary data.</text>
</comment>
<dbReference type="AlphaFoldDB" id="A0A8B6BMN2"/>
<evidence type="ECO:0000259" key="1">
    <source>
        <dbReference type="PROSITE" id="PS50041"/>
    </source>
</evidence>
<evidence type="ECO:0000313" key="3">
    <source>
        <dbReference type="Proteomes" id="UP000596742"/>
    </source>
</evidence>
<dbReference type="OrthoDB" id="6114357at2759"/>
<dbReference type="Proteomes" id="UP000596742">
    <property type="component" value="Unassembled WGS sequence"/>
</dbReference>
<proteinExistence type="predicted"/>
<dbReference type="EMBL" id="UYJE01000424">
    <property type="protein sequence ID" value="VDH93120.1"/>
    <property type="molecule type" value="Genomic_DNA"/>
</dbReference>
<dbReference type="InterPro" id="IPR016187">
    <property type="entry name" value="CTDL_fold"/>
</dbReference>
<reference evidence="2" key="1">
    <citation type="submission" date="2018-11" db="EMBL/GenBank/DDBJ databases">
        <authorList>
            <person name="Alioto T."/>
            <person name="Alioto T."/>
        </authorList>
    </citation>
    <scope>NUCLEOTIDE SEQUENCE</scope>
</reference>